<evidence type="ECO:0000256" key="1">
    <source>
        <dbReference type="ARBA" id="ARBA00001966"/>
    </source>
</evidence>
<dbReference type="Pfam" id="PF02310">
    <property type="entry name" value="B12-binding"/>
    <property type="match status" value="1"/>
</dbReference>
<reference evidence="7 8" key="1">
    <citation type="submission" date="2021-01" db="EMBL/GenBank/DDBJ databases">
        <title>Entomomonas sp. F2A isolated from a house cricket (Acheta domesticus).</title>
        <authorList>
            <person name="Spergser J."/>
            <person name="Busse H.-J."/>
        </authorList>
    </citation>
    <scope>NUCLEOTIDE SEQUENCE [LARGE SCALE GENOMIC DNA]</scope>
    <source>
        <strain evidence="7 8">F2A</strain>
    </source>
</reference>
<dbReference type="PANTHER" id="PTHR43409">
    <property type="entry name" value="ANAEROBIC MAGNESIUM-PROTOPORPHYRIN IX MONOMETHYL ESTER CYCLASE-RELATED"/>
    <property type="match status" value="1"/>
</dbReference>
<sequence length="107" mass="11855">MKIVLLRPNMGDYQATDAMPPSAMGILAARAEGHDIQFYDDRVEVIPAQLEADLIAISVETFTARRSYQLADYYRKQGIKVVMGGYHPTFLPEEALQHADSIVVGDA</sequence>
<dbReference type="InterPro" id="IPR051198">
    <property type="entry name" value="BchE-like"/>
</dbReference>
<dbReference type="RefSeq" id="WP_201095204.1">
    <property type="nucleotide sequence ID" value="NZ_CP067393.1"/>
</dbReference>
<evidence type="ECO:0000256" key="4">
    <source>
        <dbReference type="ARBA" id="ARBA00023004"/>
    </source>
</evidence>
<keyword evidence="2" id="KW-0949">S-adenosyl-L-methionine</keyword>
<comment type="cofactor">
    <cofactor evidence="1">
        <name>[4Fe-4S] cluster</name>
        <dbReference type="ChEBI" id="CHEBI:49883"/>
    </cofactor>
</comment>
<dbReference type="Gene3D" id="3.40.50.280">
    <property type="entry name" value="Cobalamin-binding domain"/>
    <property type="match status" value="1"/>
</dbReference>
<name>A0A974NHP3_9GAMM</name>
<dbReference type="GO" id="GO:0031419">
    <property type="term" value="F:cobalamin binding"/>
    <property type="evidence" value="ECO:0007669"/>
    <property type="project" value="InterPro"/>
</dbReference>
<dbReference type="Proteomes" id="UP000595278">
    <property type="component" value="Chromosome"/>
</dbReference>
<dbReference type="GO" id="GO:0051536">
    <property type="term" value="F:iron-sulfur cluster binding"/>
    <property type="evidence" value="ECO:0007669"/>
    <property type="project" value="UniProtKB-KW"/>
</dbReference>
<evidence type="ECO:0000259" key="6">
    <source>
        <dbReference type="PROSITE" id="PS51332"/>
    </source>
</evidence>
<evidence type="ECO:0000313" key="7">
    <source>
        <dbReference type="EMBL" id="QQP86785.1"/>
    </source>
</evidence>
<dbReference type="PANTHER" id="PTHR43409:SF7">
    <property type="entry name" value="BLL1977 PROTEIN"/>
    <property type="match status" value="1"/>
</dbReference>
<evidence type="ECO:0000313" key="8">
    <source>
        <dbReference type="Proteomes" id="UP000595278"/>
    </source>
</evidence>
<evidence type="ECO:0000256" key="2">
    <source>
        <dbReference type="ARBA" id="ARBA00022691"/>
    </source>
</evidence>
<organism evidence="7 8">
    <name type="scientific">Entomomonas asaccharolytica</name>
    <dbReference type="NCBI Taxonomy" id="2785331"/>
    <lineage>
        <taxon>Bacteria</taxon>
        <taxon>Pseudomonadati</taxon>
        <taxon>Pseudomonadota</taxon>
        <taxon>Gammaproteobacteria</taxon>
        <taxon>Pseudomonadales</taxon>
        <taxon>Pseudomonadaceae</taxon>
        <taxon>Entomomonas</taxon>
    </lineage>
</organism>
<gene>
    <name evidence="7" type="ORF">JHT90_05975</name>
</gene>
<evidence type="ECO:0000256" key="5">
    <source>
        <dbReference type="ARBA" id="ARBA00023014"/>
    </source>
</evidence>
<dbReference type="PROSITE" id="PS51332">
    <property type="entry name" value="B12_BINDING"/>
    <property type="match status" value="1"/>
</dbReference>
<keyword evidence="8" id="KW-1185">Reference proteome</keyword>
<accession>A0A974NHP3</accession>
<dbReference type="GO" id="GO:0046872">
    <property type="term" value="F:metal ion binding"/>
    <property type="evidence" value="ECO:0007669"/>
    <property type="project" value="UniProtKB-KW"/>
</dbReference>
<proteinExistence type="predicted"/>
<dbReference type="AlphaFoldDB" id="A0A974NHP3"/>
<protein>
    <submittedName>
        <fullName evidence="7">Cobalamin-dependent protein</fullName>
    </submittedName>
</protein>
<dbReference type="InterPro" id="IPR006158">
    <property type="entry name" value="Cobalamin-bd"/>
</dbReference>
<dbReference type="EMBL" id="CP067393">
    <property type="protein sequence ID" value="QQP86785.1"/>
    <property type="molecule type" value="Genomic_DNA"/>
</dbReference>
<dbReference type="GO" id="GO:0005829">
    <property type="term" value="C:cytosol"/>
    <property type="evidence" value="ECO:0007669"/>
    <property type="project" value="TreeGrafter"/>
</dbReference>
<keyword evidence="4" id="KW-0408">Iron</keyword>
<keyword evidence="3" id="KW-0479">Metal-binding</keyword>
<dbReference type="KEGG" id="eaz:JHT90_05975"/>
<feature type="domain" description="B12-binding" evidence="6">
    <location>
        <begin position="1"/>
        <end position="107"/>
    </location>
</feature>
<keyword evidence="5" id="KW-0411">Iron-sulfur</keyword>
<evidence type="ECO:0000256" key="3">
    <source>
        <dbReference type="ARBA" id="ARBA00022723"/>
    </source>
</evidence>